<proteinExistence type="predicted"/>
<evidence type="ECO:0000313" key="1">
    <source>
        <dbReference type="EMBL" id="NHQ86784.1"/>
    </source>
</evidence>
<sequence length="141" mass="16168">MKKLAISITGKTTSDLENSIREVLRLISNGNTSGFDSNELGQYTFEVESQTETNAFPEEFSKGHWYLDLETSQLYIVPNSQYAIAEIIGADDEKLELLNTIYRETPFDKINPFMVAEKLHLEIVIDALKRFDPDDEFYYVA</sequence>
<keyword evidence="2" id="KW-1185">Reference proteome</keyword>
<protein>
    <submittedName>
        <fullName evidence="1">Uncharacterized protein</fullName>
    </submittedName>
</protein>
<organism evidence="1 2">
    <name type="scientific">Iodobacter violaceini</name>
    <dbReference type="NCBI Taxonomy" id="3044271"/>
    <lineage>
        <taxon>Bacteria</taxon>
        <taxon>Pseudomonadati</taxon>
        <taxon>Pseudomonadota</taxon>
        <taxon>Betaproteobacteria</taxon>
        <taxon>Neisseriales</taxon>
        <taxon>Chitinibacteraceae</taxon>
        <taxon>Iodobacter</taxon>
    </lineage>
</organism>
<accession>A0ABX0KST4</accession>
<gene>
    <name evidence="1" type="ORF">HA050_11710</name>
</gene>
<name>A0ABX0KST4_9NEIS</name>
<dbReference type="Proteomes" id="UP000712570">
    <property type="component" value="Unassembled WGS sequence"/>
</dbReference>
<reference evidence="1 2" key="1">
    <citation type="submission" date="2020-03" db="EMBL/GenBank/DDBJ databases">
        <title>Draft genome sequence of environmentally isolated violet-colored cultures.</title>
        <authorList>
            <person name="Wilson H.S."/>
        </authorList>
    </citation>
    <scope>NUCLEOTIDE SEQUENCE [LARGE SCALE GENOMIC DNA]</scope>
    <source>
        <strain evidence="1 2">HSC-16F04</strain>
    </source>
</reference>
<dbReference type="RefSeq" id="WP_166826151.1">
    <property type="nucleotide sequence ID" value="NZ_JAAOLX010000005.1"/>
</dbReference>
<comment type="caution">
    <text evidence="1">The sequence shown here is derived from an EMBL/GenBank/DDBJ whole genome shotgun (WGS) entry which is preliminary data.</text>
</comment>
<evidence type="ECO:0000313" key="2">
    <source>
        <dbReference type="Proteomes" id="UP000712570"/>
    </source>
</evidence>
<dbReference type="EMBL" id="JAAOLX010000005">
    <property type="protein sequence ID" value="NHQ86784.1"/>
    <property type="molecule type" value="Genomic_DNA"/>
</dbReference>